<feature type="non-terminal residue" evidence="1">
    <location>
        <position position="66"/>
    </location>
</feature>
<name>X0SHH8_9ZZZZ</name>
<reference evidence="1" key="1">
    <citation type="journal article" date="2014" name="Front. Microbiol.">
        <title>High frequency of phylogenetically diverse reductive dehalogenase-homologous genes in deep subseafloor sedimentary metagenomes.</title>
        <authorList>
            <person name="Kawai M."/>
            <person name="Futagami T."/>
            <person name="Toyoda A."/>
            <person name="Takaki Y."/>
            <person name="Nishi S."/>
            <person name="Hori S."/>
            <person name="Arai W."/>
            <person name="Tsubouchi T."/>
            <person name="Morono Y."/>
            <person name="Uchiyama I."/>
            <person name="Ito T."/>
            <person name="Fujiyama A."/>
            <person name="Inagaki F."/>
            <person name="Takami H."/>
        </authorList>
    </citation>
    <scope>NUCLEOTIDE SEQUENCE</scope>
    <source>
        <strain evidence="1">Expedition CK06-06</strain>
    </source>
</reference>
<dbReference type="EMBL" id="BARS01008144">
    <property type="protein sequence ID" value="GAF74566.1"/>
    <property type="molecule type" value="Genomic_DNA"/>
</dbReference>
<organism evidence="1">
    <name type="scientific">marine sediment metagenome</name>
    <dbReference type="NCBI Taxonomy" id="412755"/>
    <lineage>
        <taxon>unclassified sequences</taxon>
        <taxon>metagenomes</taxon>
        <taxon>ecological metagenomes</taxon>
    </lineage>
</organism>
<comment type="caution">
    <text evidence="1">The sequence shown here is derived from an EMBL/GenBank/DDBJ whole genome shotgun (WGS) entry which is preliminary data.</text>
</comment>
<accession>X0SHH8</accession>
<dbReference type="AlphaFoldDB" id="X0SHH8"/>
<evidence type="ECO:0000313" key="1">
    <source>
        <dbReference type="EMBL" id="GAF74566.1"/>
    </source>
</evidence>
<gene>
    <name evidence="1" type="ORF">S01H1_15590</name>
</gene>
<protein>
    <submittedName>
        <fullName evidence="1">Uncharacterized protein</fullName>
    </submittedName>
</protein>
<sequence>MQPHDIMQIALEKAGSIIDERLPARLQGTDRHLNCPDLPVVDVISRHDPTVAVRPMVFLGTLQQGT</sequence>
<proteinExistence type="predicted"/>